<organism evidence="1">
    <name type="scientific">uncultured Mycobacterium sp</name>
    <dbReference type="NCBI Taxonomy" id="171292"/>
    <lineage>
        <taxon>Bacteria</taxon>
        <taxon>Bacillati</taxon>
        <taxon>Actinomycetota</taxon>
        <taxon>Actinomycetes</taxon>
        <taxon>Mycobacteriales</taxon>
        <taxon>Mycobacteriaceae</taxon>
        <taxon>Mycobacterium</taxon>
        <taxon>environmental samples</taxon>
    </lineage>
</organism>
<protein>
    <recommendedName>
        <fullName evidence="2">Transposase</fullName>
    </recommendedName>
</protein>
<name>A0A1Y5PKA4_9MYCO</name>
<dbReference type="AlphaFoldDB" id="A0A1Y5PKA4"/>
<proteinExistence type="predicted"/>
<evidence type="ECO:0008006" key="2">
    <source>
        <dbReference type="Google" id="ProtNLM"/>
    </source>
</evidence>
<gene>
    <name evidence="1" type="ORF">MHPYR_480026</name>
</gene>
<reference evidence="1" key="1">
    <citation type="submission" date="2016-03" db="EMBL/GenBank/DDBJ databases">
        <authorList>
            <person name="Ploux O."/>
        </authorList>
    </citation>
    <scope>NUCLEOTIDE SEQUENCE</scope>
    <source>
        <strain evidence="1">UC10</strain>
    </source>
</reference>
<evidence type="ECO:0000313" key="1">
    <source>
        <dbReference type="EMBL" id="SBS77759.1"/>
    </source>
</evidence>
<accession>A0A1Y5PKA4</accession>
<dbReference type="EMBL" id="FLQS01000043">
    <property type="protein sequence ID" value="SBS77759.1"/>
    <property type="molecule type" value="Genomic_DNA"/>
</dbReference>
<sequence>MLEGIAASIGRVGDAYDNALAETTIGLFKTEATGRGSPFLSGPLRTLDEVE</sequence>